<dbReference type="Proteomes" id="UP000807716">
    <property type="component" value="Unassembled WGS sequence"/>
</dbReference>
<comment type="caution">
    <text evidence="3">The sequence shown here is derived from an EMBL/GenBank/DDBJ whole genome shotgun (WGS) entry which is preliminary data.</text>
</comment>
<dbReference type="Pfam" id="PF04774">
    <property type="entry name" value="HABP4_PAI-RBP1"/>
    <property type="match status" value="1"/>
</dbReference>
<name>A0A9P6Q0S7_9FUNG</name>
<gene>
    <name evidence="3" type="ORF">DFQ27_004824</name>
</gene>
<dbReference type="AlphaFoldDB" id="A0A9P6Q0S7"/>
<protein>
    <recommendedName>
        <fullName evidence="2">Hyaluronan/mRNA-binding protein domain-containing protein</fullName>
    </recommendedName>
</protein>
<reference evidence="3" key="1">
    <citation type="journal article" date="2020" name="Fungal Divers.">
        <title>Resolving the Mortierellaceae phylogeny through synthesis of multi-gene phylogenetics and phylogenomics.</title>
        <authorList>
            <person name="Vandepol N."/>
            <person name="Liber J."/>
            <person name="Desiro A."/>
            <person name="Na H."/>
            <person name="Kennedy M."/>
            <person name="Barry K."/>
            <person name="Grigoriev I.V."/>
            <person name="Miller A.N."/>
            <person name="O'Donnell K."/>
            <person name="Stajich J.E."/>
            <person name="Bonito G."/>
        </authorList>
    </citation>
    <scope>NUCLEOTIDE SEQUENCE</scope>
    <source>
        <strain evidence="3">BC1065</strain>
    </source>
</reference>
<evidence type="ECO:0000256" key="1">
    <source>
        <dbReference type="SAM" id="MobiDB-lite"/>
    </source>
</evidence>
<accession>A0A9P6Q0S7</accession>
<keyword evidence="4" id="KW-1185">Reference proteome</keyword>
<dbReference type="EMBL" id="JAAAJB010000339">
    <property type="protein sequence ID" value="KAG0258025.1"/>
    <property type="molecule type" value="Genomic_DNA"/>
</dbReference>
<feature type="compositionally biased region" description="Basic and acidic residues" evidence="1">
    <location>
        <begin position="1"/>
        <end position="21"/>
    </location>
</feature>
<sequence>MTRTRTGEYKEAENAPRERRIARNGLSDIRAIPKKSGGGAGNWGVPGSEVDAQEALARGESRIASSPTENKISVMDADSFSRLQENQSTTSGQQHNATQSSQ</sequence>
<evidence type="ECO:0000313" key="3">
    <source>
        <dbReference type="EMBL" id="KAG0258025.1"/>
    </source>
</evidence>
<dbReference type="OrthoDB" id="2122308at2759"/>
<feature type="domain" description="Hyaluronan/mRNA-binding protein" evidence="2">
    <location>
        <begin position="23"/>
        <end position="91"/>
    </location>
</feature>
<proteinExistence type="predicted"/>
<evidence type="ECO:0000259" key="2">
    <source>
        <dbReference type="Pfam" id="PF04774"/>
    </source>
</evidence>
<evidence type="ECO:0000313" key="4">
    <source>
        <dbReference type="Proteomes" id="UP000807716"/>
    </source>
</evidence>
<organism evidence="3 4">
    <name type="scientific">Actinomortierella ambigua</name>
    <dbReference type="NCBI Taxonomy" id="1343610"/>
    <lineage>
        <taxon>Eukaryota</taxon>
        <taxon>Fungi</taxon>
        <taxon>Fungi incertae sedis</taxon>
        <taxon>Mucoromycota</taxon>
        <taxon>Mortierellomycotina</taxon>
        <taxon>Mortierellomycetes</taxon>
        <taxon>Mortierellales</taxon>
        <taxon>Mortierellaceae</taxon>
        <taxon>Actinomortierella</taxon>
    </lineage>
</organism>
<feature type="region of interest" description="Disordered" evidence="1">
    <location>
        <begin position="1"/>
        <end position="47"/>
    </location>
</feature>
<dbReference type="InterPro" id="IPR006861">
    <property type="entry name" value="HABP4_PAIRBP1-bd"/>
</dbReference>